<name>A0A9D5WX20_9BACT</name>
<keyword evidence="1" id="KW-0472">Membrane</keyword>
<proteinExistence type="predicted"/>
<keyword evidence="1" id="KW-0812">Transmembrane</keyword>
<sequence length="85" mass="9700">MRLACVHHNPVEPSCRKNAVHENERFGTHSYEIARLFHAYVFDRSIRAITSVVYQPSFLPSAVSYPIPLLVLVKMITFCSIVVIL</sequence>
<evidence type="ECO:0000256" key="1">
    <source>
        <dbReference type="SAM" id="Phobius"/>
    </source>
</evidence>
<accession>A0A9D5WX20</accession>
<feature type="transmembrane region" description="Helical" evidence="1">
    <location>
        <begin position="65"/>
        <end position="84"/>
    </location>
</feature>
<reference evidence="2" key="1">
    <citation type="submission" date="2020-04" db="EMBL/GenBank/DDBJ databases">
        <title>Deep metagenomics examines the oral microbiome during advanced dental caries in children, revealing novel taxa and co-occurrences with host molecules.</title>
        <authorList>
            <person name="Baker J.L."/>
            <person name="Morton J.T."/>
            <person name="Dinis M."/>
            <person name="Alvarez R."/>
            <person name="Tran N.C."/>
            <person name="Knight R."/>
            <person name="Edlund A."/>
        </authorList>
    </citation>
    <scope>NUCLEOTIDE SEQUENCE</scope>
    <source>
        <strain evidence="2">JCVI_32_bin.50</strain>
    </source>
</reference>
<comment type="caution">
    <text evidence="2">The sequence shown here is derived from an EMBL/GenBank/DDBJ whole genome shotgun (WGS) entry which is preliminary data.</text>
</comment>
<evidence type="ECO:0000313" key="2">
    <source>
        <dbReference type="EMBL" id="MBF1447181.1"/>
    </source>
</evidence>
<evidence type="ECO:0000313" key="3">
    <source>
        <dbReference type="Proteomes" id="UP000787419"/>
    </source>
</evidence>
<dbReference type="Proteomes" id="UP000787419">
    <property type="component" value="Unassembled WGS sequence"/>
</dbReference>
<gene>
    <name evidence="2" type="ORF">HXN55_07370</name>
</gene>
<protein>
    <submittedName>
        <fullName evidence="2">Uncharacterized protein</fullName>
    </submittedName>
</protein>
<dbReference type="EMBL" id="JABZTM010000075">
    <property type="protein sequence ID" value="MBF1447181.1"/>
    <property type="molecule type" value="Genomic_DNA"/>
</dbReference>
<organism evidence="2 3">
    <name type="scientific">Prevotella nigrescens</name>
    <dbReference type="NCBI Taxonomy" id="28133"/>
    <lineage>
        <taxon>Bacteria</taxon>
        <taxon>Pseudomonadati</taxon>
        <taxon>Bacteroidota</taxon>
        <taxon>Bacteroidia</taxon>
        <taxon>Bacteroidales</taxon>
        <taxon>Prevotellaceae</taxon>
        <taxon>Prevotella</taxon>
    </lineage>
</organism>
<dbReference type="AlphaFoldDB" id="A0A9D5WX20"/>
<dbReference type="RefSeq" id="WP_278490524.1">
    <property type="nucleotide sequence ID" value="NZ_CAJZDG010000159.1"/>
</dbReference>
<keyword evidence="1" id="KW-1133">Transmembrane helix</keyword>